<reference evidence="1 2" key="1">
    <citation type="submission" date="2021-06" db="EMBL/GenBank/DDBJ databases">
        <title>Caerostris extrusa draft genome.</title>
        <authorList>
            <person name="Kono N."/>
            <person name="Arakawa K."/>
        </authorList>
    </citation>
    <scope>NUCLEOTIDE SEQUENCE [LARGE SCALE GENOMIC DNA]</scope>
</reference>
<evidence type="ECO:0000313" key="1">
    <source>
        <dbReference type="EMBL" id="GIX74714.1"/>
    </source>
</evidence>
<proteinExistence type="predicted"/>
<name>A0AAV4MUY9_CAEEX</name>
<accession>A0AAV4MUY9</accession>
<protein>
    <submittedName>
        <fullName evidence="1">Uncharacterized protein</fullName>
    </submittedName>
</protein>
<gene>
    <name evidence="1" type="ORF">CEXT_269541</name>
</gene>
<keyword evidence="2" id="KW-1185">Reference proteome</keyword>
<dbReference type="AlphaFoldDB" id="A0AAV4MUY9"/>
<sequence>MPYYLGTTQPGELCGRRTHFEHLNVRKMVRFSNSGIMGAGIFLEFPESGATENEYERRIRGKCGIRVDKLKNPRWVGASE</sequence>
<dbReference type="EMBL" id="BPLR01020090">
    <property type="protein sequence ID" value="GIX74714.1"/>
    <property type="molecule type" value="Genomic_DNA"/>
</dbReference>
<organism evidence="1 2">
    <name type="scientific">Caerostris extrusa</name>
    <name type="common">Bark spider</name>
    <name type="synonym">Caerostris bankana</name>
    <dbReference type="NCBI Taxonomy" id="172846"/>
    <lineage>
        <taxon>Eukaryota</taxon>
        <taxon>Metazoa</taxon>
        <taxon>Ecdysozoa</taxon>
        <taxon>Arthropoda</taxon>
        <taxon>Chelicerata</taxon>
        <taxon>Arachnida</taxon>
        <taxon>Araneae</taxon>
        <taxon>Araneomorphae</taxon>
        <taxon>Entelegynae</taxon>
        <taxon>Araneoidea</taxon>
        <taxon>Araneidae</taxon>
        <taxon>Caerostris</taxon>
    </lineage>
</organism>
<evidence type="ECO:0000313" key="2">
    <source>
        <dbReference type="Proteomes" id="UP001054945"/>
    </source>
</evidence>
<comment type="caution">
    <text evidence="1">The sequence shown here is derived from an EMBL/GenBank/DDBJ whole genome shotgun (WGS) entry which is preliminary data.</text>
</comment>
<dbReference type="Proteomes" id="UP001054945">
    <property type="component" value="Unassembled WGS sequence"/>
</dbReference>